<proteinExistence type="predicted"/>
<evidence type="ECO:0000313" key="1">
    <source>
        <dbReference type="EMBL" id="GAF76820.1"/>
    </source>
</evidence>
<reference evidence="1" key="1">
    <citation type="journal article" date="2014" name="Front. Microbiol.">
        <title>High frequency of phylogenetically diverse reductive dehalogenase-homologous genes in deep subseafloor sedimentary metagenomes.</title>
        <authorList>
            <person name="Kawai M."/>
            <person name="Futagami T."/>
            <person name="Toyoda A."/>
            <person name="Takaki Y."/>
            <person name="Nishi S."/>
            <person name="Hori S."/>
            <person name="Arai W."/>
            <person name="Tsubouchi T."/>
            <person name="Morono Y."/>
            <person name="Uchiyama I."/>
            <person name="Ito T."/>
            <person name="Fujiyama A."/>
            <person name="Inagaki F."/>
            <person name="Takami H."/>
        </authorList>
    </citation>
    <scope>NUCLEOTIDE SEQUENCE</scope>
    <source>
        <strain evidence="1">Expedition CK06-06</strain>
    </source>
</reference>
<dbReference type="EMBL" id="BARS01004350">
    <property type="protein sequence ID" value="GAF76820.1"/>
    <property type="molecule type" value="Genomic_DNA"/>
</dbReference>
<gene>
    <name evidence="1" type="ORF">S01H1_08487</name>
</gene>
<protein>
    <submittedName>
        <fullName evidence="1">Uncharacterized protein</fullName>
    </submittedName>
</protein>
<name>X0TL44_9ZZZZ</name>
<comment type="caution">
    <text evidence="1">The sequence shown here is derived from an EMBL/GenBank/DDBJ whole genome shotgun (WGS) entry which is preliminary data.</text>
</comment>
<organism evidence="1">
    <name type="scientific">marine sediment metagenome</name>
    <dbReference type="NCBI Taxonomy" id="412755"/>
    <lineage>
        <taxon>unclassified sequences</taxon>
        <taxon>metagenomes</taxon>
        <taxon>ecological metagenomes</taxon>
    </lineage>
</organism>
<sequence length="71" mass="8114">MQYKTMYAIVDKTTRKILGFDWLECGDEIPLMAETESEMVTVLCGFSFPNMGNEIDKFNNAEVVSVLLLWS</sequence>
<accession>X0TL44</accession>
<dbReference type="AlphaFoldDB" id="X0TL44"/>